<name>A0ABQ1J4M2_9PROT</name>
<accession>A0ABQ1J4M2</accession>
<sequence>MNLLRNILTAIWCAVIIGLNVFGLITLIQVVGLDGAISAGAWLWTAKLALMAVLGVMSLASTKFLWAVLAVAVLWMLLGVSFDLLAQRTWRSGGLQGALFTIIPTYLLARWNSAVRKAEFNPVKEF</sequence>
<dbReference type="EMBL" id="BMKF01000001">
    <property type="protein sequence ID" value="GGB59964.1"/>
    <property type="molecule type" value="Genomic_DNA"/>
</dbReference>
<organism evidence="2 3">
    <name type="scientific">Henriciella pelagia</name>
    <dbReference type="NCBI Taxonomy" id="1977912"/>
    <lineage>
        <taxon>Bacteria</taxon>
        <taxon>Pseudomonadati</taxon>
        <taxon>Pseudomonadota</taxon>
        <taxon>Alphaproteobacteria</taxon>
        <taxon>Hyphomonadales</taxon>
        <taxon>Hyphomonadaceae</taxon>
        <taxon>Henriciella</taxon>
    </lineage>
</organism>
<proteinExistence type="predicted"/>
<evidence type="ECO:0000256" key="1">
    <source>
        <dbReference type="SAM" id="Phobius"/>
    </source>
</evidence>
<reference evidence="3" key="1">
    <citation type="journal article" date="2019" name="Int. J. Syst. Evol. Microbiol.">
        <title>The Global Catalogue of Microorganisms (GCM) 10K type strain sequencing project: providing services to taxonomists for standard genome sequencing and annotation.</title>
        <authorList>
            <consortium name="The Broad Institute Genomics Platform"/>
            <consortium name="The Broad Institute Genome Sequencing Center for Infectious Disease"/>
            <person name="Wu L."/>
            <person name="Ma J."/>
        </authorList>
    </citation>
    <scope>NUCLEOTIDE SEQUENCE [LARGE SCALE GENOMIC DNA]</scope>
    <source>
        <strain evidence="3">CGMCC 1.15928</strain>
    </source>
</reference>
<evidence type="ECO:0000313" key="2">
    <source>
        <dbReference type="EMBL" id="GGB59964.1"/>
    </source>
</evidence>
<keyword evidence="3" id="KW-1185">Reference proteome</keyword>
<dbReference type="Proteomes" id="UP000628854">
    <property type="component" value="Unassembled WGS sequence"/>
</dbReference>
<feature type="transmembrane region" description="Helical" evidence="1">
    <location>
        <begin position="64"/>
        <end position="86"/>
    </location>
</feature>
<feature type="transmembrane region" description="Helical" evidence="1">
    <location>
        <begin position="36"/>
        <end position="57"/>
    </location>
</feature>
<comment type="caution">
    <text evidence="2">The sequence shown here is derived from an EMBL/GenBank/DDBJ whole genome shotgun (WGS) entry which is preliminary data.</text>
</comment>
<keyword evidence="1" id="KW-1133">Transmembrane helix</keyword>
<gene>
    <name evidence="2" type="ORF">GCM10011503_05540</name>
</gene>
<feature type="transmembrane region" description="Helical" evidence="1">
    <location>
        <begin position="7"/>
        <end position="30"/>
    </location>
</feature>
<protein>
    <submittedName>
        <fullName evidence="2">Uncharacterized protein</fullName>
    </submittedName>
</protein>
<keyword evidence="1" id="KW-0472">Membrane</keyword>
<dbReference type="RefSeq" id="WP_084393702.1">
    <property type="nucleotide sequence ID" value="NZ_BMKF01000001.1"/>
</dbReference>
<evidence type="ECO:0000313" key="3">
    <source>
        <dbReference type="Proteomes" id="UP000628854"/>
    </source>
</evidence>
<keyword evidence="1" id="KW-0812">Transmembrane</keyword>